<evidence type="ECO:0000313" key="3">
    <source>
        <dbReference type="Proteomes" id="UP001326715"/>
    </source>
</evidence>
<organism evidence="2 3">
    <name type="scientific">Chitinophaga sancti</name>
    <dbReference type="NCBI Taxonomy" id="1004"/>
    <lineage>
        <taxon>Bacteria</taxon>
        <taxon>Pseudomonadati</taxon>
        <taxon>Bacteroidota</taxon>
        <taxon>Chitinophagia</taxon>
        <taxon>Chitinophagales</taxon>
        <taxon>Chitinophagaceae</taxon>
        <taxon>Chitinophaga</taxon>
    </lineage>
</organism>
<dbReference type="InterPro" id="IPR022385">
    <property type="entry name" value="Rhs_assc_core"/>
</dbReference>
<feature type="region of interest" description="Disordered" evidence="1">
    <location>
        <begin position="290"/>
        <end position="316"/>
    </location>
</feature>
<feature type="compositionally biased region" description="Low complexity" evidence="1">
    <location>
        <begin position="291"/>
        <end position="300"/>
    </location>
</feature>
<sequence>MTFLRTLLPVVVKVNVLAQRQKKVIVKSTNKGYSVVLNHLEEFQLTYKRKIDFETIDLVFHNSEPLLEETHYYPYGLTMEGISSKAVNRLENKFGFNGKEKQNKEFGDGSGLEWYDYGARMYDGQIGRWHVIDPLSEKSTRYSPYVYALDNPIRFIDLDGREAKDNKGEPPIRRWTVFPSNSKLELPNISEAIKNDIFEADNKHRGFGLLPGRTIGNAANTDLVEESIAYANNHAGTSTKKTIFPGLISILDDPLILNISTKFDGNSLMLVRKTTRSHIAEDKVEHKVENASEISANAEAGGDGSGKKSGTKGNAKVTASYKNGSTVTNTNNSNQTAQYNDVQIWVYNAQMQITYTIIVDGASVRVDKVVNTVIYSDQKLK</sequence>
<evidence type="ECO:0000256" key="1">
    <source>
        <dbReference type="SAM" id="MobiDB-lite"/>
    </source>
</evidence>
<dbReference type="EMBL" id="CP140154">
    <property type="protein sequence ID" value="WQG93076.1"/>
    <property type="molecule type" value="Genomic_DNA"/>
</dbReference>
<dbReference type="InterPro" id="IPR050708">
    <property type="entry name" value="T6SS_VgrG/RHS"/>
</dbReference>
<dbReference type="Gene3D" id="2.180.10.10">
    <property type="entry name" value="RHS repeat-associated core"/>
    <property type="match status" value="1"/>
</dbReference>
<keyword evidence="3" id="KW-1185">Reference proteome</keyword>
<gene>
    <name evidence="2" type="ORF">SR876_16260</name>
</gene>
<dbReference type="NCBIfam" id="TIGR03696">
    <property type="entry name" value="Rhs_assc_core"/>
    <property type="match status" value="1"/>
</dbReference>
<protein>
    <submittedName>
        <fullName evidence="2">RHS repeat-associated core domain-containing protein</fullName>
    </submittedName>
</protein>
<dbReference type="PANTHER" id="PTHR32305">
    <property type="match status" value="1"/>
</dbReference>
<reference evidence="2 3" key="1">
    <citation type="submission" date="2023-11" db="EMBL/GenBank/DDBJ databases">
        <title>MicrobeMod: A computational toolkit for identifying prokaryotic methylation and restriction-modification with nanopore sequencing.</title>
        <authorList>
            <person name="Crits-Christoph A."/>
            <person name="Kang S.C."/>
            <person name="Lee H."/>
            <person name="Ostrov N."/>
        </authorList>
    </citation>
    <scope>NUCLEOTIDE SEQUENCE [LARGE SCALE GENOMIC DNA]</scope>
    <source>
        <strain evidence="2 3">ATCC 23090</strain>
    </source>
</reference>
<dbReference type="Proteomes" id="UP001326715">
    <property type="component" value="Chromosome"/>
</dbReference>
<accession>A0ABZ0XR18</accession>
<name>A0ABZ0XR18_9BACT</name>
<dbReference type="PANTHER" id="PTHR32305:SF15">
    <property type="entry name" value="PROTEIN RHSA-RELATED"/>
    <property type="match status" value="1"/>
</dbReference>
<evidence type="ECO:0000313" key="2">
    <source>
        <dbReference type="EMBL" id="WQG93076.1"/>
    </source>
</evidence>
<dbReference type="RefSeq" id="WP_245801767.1">
    <property type="nucleotide sequence ID" value="NZ_CP139972.1"/>
</dbReference>
<proteinExistence type="predicted"/>